<dbReference type="EMBL" id="SRSD01000010">
    <property type="protein sequence ID" value="KAA0888780.1"/>
    <property type="molecule type" value="Genomic_DNA"/>
</dbReference>
<evidence type="ECO:0000313" key="1">
    <source>
        <dbReference type="EMBL" id="KAA0888780.1"/>
    </source>
</evidence>
<accession>A0A5A9X732</accession>
<dbReference type="RefSeq" id="WP_149309119.1">
    <property type="nucleotide sequence ID" value="NZ_SRSD01000010.1"/>
</dbReference>
<gene>
    <name evidence="1" type="ORF">ET418_15480</name>
</gene>
<sequence>MIRSLLKRLNRVFNKEPGNQAIATLTPAAQITLSIAKQKISITTATAATIIDISSITVAEAITAMNAISGISATLLDSSYAGKLARGILDINSQTVSGSTSLYYPTNMTWLEMQTYAWALEEQNSNADQAEQCAYMHSATGVWADTWFRDHCGVYRDDGESDSDYLLRAIKEITAIKANNLSMSKLVKDALGVDVNFLDAMSHLDEMDASQQSLAPCRFLLDMSIPNDLSSTEATALIAKIKTVAATYRAGGTYFMDAPLRKSIAPNESISISETILVTTNAAVSDTLIPGMIYVGAGHVVGAPNLKVGINGPMLEQVVVRKLNASDNTVAALSVYGG</sequence>
<proteinExistence type="predicted"/>
<organism evidence="1 2">
    <name type="scientific">Oryzomonas rubra</name>
    <dbReference type="NCBI Taxonomy" id="2509454"/>
    <lineage>
        <taxon>Bacteria</taxon>
        <taxon>Pseudomonadati</taxon>
        <taxon>Thermodesulfobacteriota</taxon>
        <taxon>Desulfuromonadia</taxon>
        <taxon>Geobacterales</taxon>
        <taxon>Geobacteraceae</taxon>
        <taxon>Oryzomonas</taxon>
    </lineage>
</organism>
<dbReference type="Proteomes" id="UP000324298">
    <property type="component" value="Unassembled WGS sequence"/>
</dbReference>
<keyword evidence="2" id="KW-1185">Reference proteome</keyword>
<dbReference type="AlphaFoldDB" id="A0A5A9X732"/>
<comment type="caution">
    <text evidence="1">The sequence shown here is derived from an EMBL/GenBank/DDBJ whole genome shotgun (WGS) entry which is preliminary data.</text>
</comment>
<reference evidence="1 2" key="1">
    <citation type="submission" date="2019-04" db="EMBL/GenBank/DDBJ databases">
        <title>Geobacter ruber sp. nov., ferric-reducing bacteria isolated from paddy soil.</title>
        <authorList>
            <person name="Xu Z."/>
            <person name="Masuda Y."/>
            <person name="Itoh H."/>
            <person name="Senoo K."/>
        </authorList>
    </citation>
    <scope>NUCLEOTIDE SEQUENCE [LARGE SCALE GENOMIC DNA]</scope>
    <source>
        <strain evidence="1 2">Red88</strain>
    </source>
</reference>
<name>A0A5A9X732_9BACT</name>
<evidence type="ECO:0000313" key="2">
    <source>
        <dbReference type="Proteomes" id="UP000324298"/>
    </source>
</evidence>
<protein>
    <submittedName>
        <fullName evidence="1">Uncharacterized protein</fullName>
    </submittedName>
</protein>